<accession>A0A7J5DCK8</accession>
<evidence type="ECO:0000313" key="1">
    <source>
        <dbReference type="EMBL" id="KAB1985630.1"/>
    </source>
</evidence>
<dbReference type="Proteomes" id="UP000442990">
    <property type="component" value="Unassembled WGS sequence"/>
</dbReference>
<organism evidence="1 2">
    <name type="scientific">Streptomyces triticiradicis</name>
    <dbReference type="NCBI Taxonomy" id="2651189"/>
    <lineage>
        <taxon>Bacteria</taxon>
        <taxon>Bacillati</taxon>
        <taxon>Actinomycetota</taxon>
        <taxon>Actinomycetes</taxon>
        <taxon>Kitasatosporales</taxon>
        <taxon>Streptomycetaceae</taxon>
        <taxon>Streptomyces</taxon>
    </lineage>
</organism>
<comment type="caution">
    <text evidence="1">The sequence shown here is derived from an EMBL/GenBank/DDBJ whole genome shotgun (WGS) entry which is preliminary data.</text>
</comment>
<evidence type="ECO:0000313" key="2">
    <source>
        <dbReference type="Proteomes" id="UP000442990"/>
    </source>
</evidence>
<dbReference type="AlphaFoldDB" id="A0A7J5DCK8"/>
<dbReference type="EMBL" id="WBKG01000025">
    <property type="protein sequence ID" value="KAB1985630.1"/>
    <property type="molecule type" value="Genomic_DNA"/>
</dbReference>
<dbReference type="RefSeq" id="WP_151472076.1">
    <property type="nucleotide sequence ID" value="NZ_WBKG01000025.1"/>
</dbReference>
<name>A0A7J5DCK8_9ACTN</name>
<reference evidence="1 2" key="1">
    <citation type="submission" date="2019-09" db="EMBL/GenBank/DDBJ databases">
        <title>Isolation and identification of active actinomycetes.</title>
        <authorList>
            <person name="Yu Z."/>
            <person name="Han C."/>
            <person name="Yu B."/>
        </authorList>
    </citation>
    <scope>NUCLEOTIDE SEQUENCE [LARGE SCALE GENOMIC DNA]</scope>
    <source>
        <strain evidence="1 2">NEAU-H2</strain>
    </source>
</reference>
<protein>
    <submittedName>
        <fullName evidence="1">Uncharacterized protein</fullName>
    </submittedName>
</protein>
<keyword evidence="2" id="KW-1185">Reference proteome</keyword>
<gene>
    <name evidence="1" type="ORF">F8144_26785</name>
</gene>
<sequence>MFEYELQQIRSAELIREAQNHRLAKEAASVRRAARRAAAFRSAHDGTDERAHRNRLRRNWFARAV</sequence>
<proteinExistence type="predicted"/>